<sequence>MFEINYKNEESKLLNRNYVYLQLLEKRLKKLEYLEKYNINVKKFSSSDNTYLEEKDYCEIKHSNNHGICSYLTKHQTIILKQQLEENLQFDKIFTKHLEKHIYLDQETHESFEKINLRYLGFKTYYQIDECVDGYNINKDYYDYIYCLDTNINGYLTLYDTYLIVFEVLDDNFDKKYIFYSNYSQKFYKTNEFIKLDYSVNYIFKYQLQITNKLTYKIGNFYKFVIKCMDDDIHKSFTNKNGTYSMLSFLAKNYDFFKNHTKNTYTKGINKI</sequence>
<dbReference type="EMBL" id="KY684105">
    <property type="protein sequence ID" value="ARF10881.1"/>
    <property type="molecule type" value="Genomic_DNA"/>
</dbReference>
<name>A0A1V0SGT0_9VIRU</name>
<reference evidence="1" key="1">
    <citation type="journal article" date="2017" name="Science">
        <title>Giant viruses with an expanded complement of translation system components.</title>
        <authorList>
            <person name="Schulz F."/>
            <person name="Yutin N."/>
            <person name="Ivanova N.N."/>
            <person name="Ortega D.R."/>
            <person name="Lee T.K."/>
            <person name="Vierheilig J."/>
            <person name="Daims H."/>
            <person name="Horn M."/>
            <person name="Wagner M."/>
            <person name="Jensen G.J."/>
            <person name="Kyrpides N.C."/>
            <person name="Koonin E.V."/>
            <person name="Woyke T."/>
        </authorList>
    </citation>
    <scope>NUCLEOTIDE SEQUENCE</scope>
    <source>
        <strain evidence="1">HKV1</strain>
    </source>
</reference>
<proteinExistence type="predicted"/>
<evidence type="ECO:0000313" key="1">
    <source>
        <dbReference type="EMBL" id="ARF10881.1"/>
    </source>
</evidence>
<gene>
    <name evidence="1" type="ORF">Hokovirus_3_154</name>
</gene>
<accession>A0A1V0SGT0</accession>
<organism evidence="1">
    <name type="scientific">Hokovirus HKV1</name>
    <dbReference type="NCBI Taxonomy" id="1977638"/>
    <lineage>
        <taxon>Viruses</taxon>
        <taxon>Varidnaviria</taxon>
        <taxon>Bamfordvirae</taxon>
        <taxon>Nucleocytoviricota</taxon>
        <taxon>Megaviricetes</taxon>
        <taxon>Imitervirales</taxon>
        <taxon>Mimiviridae</taxon>
        <taxon>Klosneuvirinae</taxon>
        <taxon>Hokovirus</taxon>
    </lineage>
</organism>
<protein>
    <submittedName>
        <fullName evidence="1">Uncharacterized protein</fullName>
    </submittedName>
</protein>